<dbReference type="InterPro" id="IPR011004">
    <property type="entry name" value="Trimer_LpxA-like_sf"/>
</dbReference>
<dbReference type="PANTHER" id="PTHR22572">
    <property type="entry name" value="SUGAR-1-PHOSPHATE GUANYL TRANSFERASE"/>
    <property type="match status" value="1"/>
</dbReference>
<dbReference type="AlphaFoldDB" id="W4M9S6"/>
<dbReference type="SUPFAM" id="SSF53448">
    <property type="entry name" value="Nucleotide-diphospho-sugar transferases"/>
    <property type="match status" value="1"/>
</dbReference>
<protein>
    <submittedName>
        <fullName evidence="4">Uncharacterized protein</fullName>
    </submittedName>
</protein>
<evidence type="ECO:0000313" key="5">
    <source>
        <dbReference type="Proteomes" id="UP000019140"/>
    </source>
</evidence>
<evidence type="ECO:0000313" key="4">
    <source>
        <dbReference type="EMBL" id="ETX06925.1"/>
    </source>
</evidence>
<name>W4M9S6_9BACT</name>
<feature type="domain" description="Nucleotidyl transferase" evidence="2">
    <location>
        <begin position="2"/>
        <end position="236"/>
    </location>
</feature>
<dbReference type="InterPro" id="IPR056729">
    <property type="entry name" value="GMPPB_C"/>
</dbReference>
<accession>W4M9S6</accession>
<evidence type="ECO:0000256" key="1">
    <source>
        <dbReference type="ARBA" id="ARBA00007274"/>
    </source>
</evidence>
<dbReference type="Gene3D" id="2.160.10.10">
    <property type="entry name" value="Hexapeptide repeat proteins"/>
    <property type="match status" value="1"/>
</dbReference>
<dbReference type="Pfam" id="PF25087">
    <property type="entry name" value="GMPPB_C"/>
    <property type="match status" value="1"/>
</dbReference>
<gene>
    <name evidence="4" type="ORF">ETSY2_14220</name>
</gene>
<dbReference type="InterPro" id="IPR005835">
    <property type="entry name" value="NTP_transferase_dom"/>
</dbReference>
<dbReference type="SUPFAM" id="SSF51161">
    <property type="entry name" value="Trimeric LpxA-like enzymes"/>
    <property type="match status" value="1"/>
</dbReference>
<evidence type="ECO:0000259" key="3">
    <source>
        <dbReference type="Pfam" id="PF25087"/>
    </source>
</evidence>
<reference evidence="4 5" key="1">
    <citation type="journal article" date="2014" name="Nature">
        <title>An environmental bacterial taxon with a large and distinct metabolic repertoire.</title>
        <authorList>
            <person name="Wilson M.C."/>
            <person name="Mori T."/>
            <person name="Ruckert C."/>
            <person name="Uria A.R."/>
            <person name="Helf M.J."/>
            <person name="Takada K."/>
            <person name="Gernert C."/>
            <person name="Steffens U.A."/>
            <person name="Heycke N."/>
            <person name="Schmitt S."/>
            <person name="Rinke C."/>
            <person name="Helfrich E.J."/>
            <person name="Brachmann A.O."/>
            <person name="Gurgui C."/>
            <person name="Wakimoto T."/>
            <person name="Kracht M."/>
            <person name="Crusemann M."/>
            <person name="Hentschel U."/>
            <person name="Abe I."/>
            <person name="Matsunaga S."/>
            <person name="Kalinowski J."/>
            <person name="Takeyama H."/>
            <person name="Piel J."/>
        </authorList>
    </citation>
    <scope>NUCLEOTIDE SEQUENCE [LARGE SCALE GENOMIC DNA]</scope>
    <source>
        <strain evidence="5">TSY2</strain>
    </source>
</reference>
<dbReference type="Pfam" id="PF00483">
    <property type="entry name" value="NTP_transferase"/>
    <property type="match status" value="1"/>
</dbReference>
<dbReference type="Proteomes" id="UP000019140">
    <property type="component" value="Unassembled WGS sequence"/>
</dbReference>
<feature type="domain" description="Mannose-1-phosphate guanyltransferase C-terminal" evidence="3">
    <location>
        <begin position="269"/>
        <end position="345"/>
    </location>
</feature>
<organism evidence="4 5">
    <name type="scientific">Candidatus Entotheonella gemina</name>
    <dbReference type="NCBI Taxonomy" id="1429439"/>
    <lineage>
        <taxon>Bacteria</taxon>
        <taxon>Pseudomonadati</taxon>
        <taxon>Nitrospinota/Tectimicrobiota group</taxon>
        <taxon>Candidatus Tectimicrobiota</taxon>
        <taxon>Candidatus Entotheonellia</taxon>
        <taxon>Candidatus Entotheonellales</taxon>
        <taxon>Candidatus Entotheonellaceae</taxon>
        <taxon>Candidatus Entotheonella</taxon>
    </lineage>
</organism>
<dbReference type="InterPro" id="IPR029044">
    <property type="entry name" value="Nucleotide-diphossugar_trans"/>
</dbReference>
<evidence type="ECO:0000259" key="2">
    <source>
        <dbReference type="Pfam" id="PF00483"/>
    </source>
</evidence>
<dbReference type="Gene3D" id="3.90.550.10">
    <property type="entry name" value="Spore Coat Polysaccharide Biosynthesis Protein SpsA, Chain A"/>
    <property type="match status" value="1"/>
</dbReference>
<dbReference type="InterPro" id="IPR050486">
    <property type="entry name" value="Mannose-1P_guanyltransferase"/>
</dbReference>
<comment type="caution">
    <text evidence="4">The sequence shown here is derived from an EMBL/GenBank/DDBJ whole genome shotgun (WGS) entry which is preliminary data.</text>
</comment>
<comment type="similarity">
    <text evidence="1">Belongs to the transferase hexapeptide repeat family.</text>
</comment>
<keyword evidence="5" id="KW-1185">Reference proteome</keyword>
<dbReference type="EMBL" id="AZHX01000570">
    <property type="protein sequence ID" value="ETX06925.1"/>
    <property type="molecule type" value="Genomic_DNA"/>
</dbReference>
<dbReference type="CDD" id="cd06422">
    <property type="entry name" value="NTP_transferase_like_1"/>
    <property type="match status" value="1"/>
</dbReference>
<dbReference type="HOGENOM" id="CLU_029499_0_2_7"/>
<proteinExistence type="inferred from homology"/>
<sequence>MKVMILAAGMGTRLHPLTEICPKPLVPLMLQPMLGHLLAQLRQYHVQEVVINLHHHAEQLRQWIGDGRQWGFERIHLSYEPEILGTAGAMKQAEAVLRDAPFCVINADVLADVDLAAVWQWHGQRQAVVTMVLRPDPEAHRYGPVVVDGDNRVCHINGQPETKAHLTGEVLMFTGIQVVSPQIFAVIPPGQCISTAAETYPMLIGKEVGVYGYRHDGYWMDIGVPTRYRQAHWDVLDGVFTGGLGRYPEGTHIIHRVEETPVSWAHARIEPPVVVGPDVELAAHACIGPYAVIGPGCQLEAGARVCESVLWDRVRVEGNAQVERCILGTGVIISANRVVSDAVLSMTSEIGV</sequence>